<evidence type="ECO:0000256" key="9">
    <source>
        <dbReference type="SAM" id="MobiDB-lite"/>
    </source>
</evidence>
<feature type="region of interest" description="Disordered" evidence="9">
    <location>
        <begin position="120"/>
        <end position="139"/>
    </location>
</feature>
<dbReference type="GO" id="GO:0008017">
    <property type="term" value="F:microtubule binding"/>
    <property type="evidence" value="ECO:0007669"/>
    <property type="project" value="InterPro"/>
</dbReference>
<dbReference type="GO" id="GO:0007018">
    <property type="term" value="P:microtubule-based movement"/>
    <property type="evidence" value="ECO:0007669"/>
    <property type="project" value="InterPro"/>
</dbReference>
<evidence type="ECO:0000256" key="7">
    <source>
        <dbReference type="PROSITE-ProRule" id="PRU00283"/>
    </source>
</evidence>
<feature type="region of interest" description="Disordered" evidence="9">
    <location>
        <begin position="77"/>
        <end position="108"/>
    </location>
</feature>
<dbReference type="AlphaFoldDB" id="A0A2G5DIY1"/>
<protein>
    <recommendedName>
        <fullName evidence="8">Kinesin-like protein</fullName>
    </recommendedName>
</protein>
<keyword evidence="1 8" id="KW-0493">Microtubule</keyword>
<organism evidence="11 12">
    <name type="scientific">Aquilegia coerulea</name>
    <name type="common">Rocky mountain columbine</name>
    <dbReference type="NCBI Taxonomy" id="218851"/>
    <lineage>
        <taxon>Eukaryota</taxon>
        <taxon>Viridiplantae</taxon>
        <taxon>Streptophyta</taxon>
        <taxon>Embryophyta</taxon>
        <taxon>Tracheophyta</taxon>
        <taxon>Spermatophyta</taxon>
        <taxon>Magnoliopsida</taxon>
        <taxon>Ranunculales</taxon>
        <taxon>Ranunculaceae</taxon>
        <taxon>Thalictroideae</taxon>
        <taxon>Aquilegia</taxon>
    </lineage>
</organism>
<proteinExistence type="inferred from homology"/>
<dbReference type="Pfam" id="PF00225">
    <property type="entry name" value="Kinesin"/>
    <property type="match status" value="1"/>
</dbReference>
<evidence type="ECO:0000259" key="10">
    <source>
        <dbReference type="PROSITE" id="PS50067"/>
    </source>
</evidence>
<dbReference type="SMART" id="SM00129">
    <property type="entry name" value="KISc"/>
    <property type="match status" value="1"/>
</dbReference>
<evidence type="ECO:0000256" key="3">
    <source>
        <dbReference type="ARBA" id="ARBA00022840"/>
    </source>
</evidence>
<evidence type="ECO:0000256" key="6">
    <source>
        <dbReference type="ARBA" id="ARBA00034488"/>
    </source>
</evidence>
<keyword evidence="4" id="KW-0175">Coiled coil</keyword>
<gene>
    <name evidence="11" type="ORF">AQUCO_01900103v1</name>
</gene>
<keyword evidence="3 7" id="KW-0067">ATP-binding</keyword>
<dbReference type="InterPro" id="IPR036961">
    <property type="entry name" value="Kinesin_motor_dom_sf"/>
</dbReference>
<feature type="binding site" evidence="7">
    <location>
        <begin position="280"/>
        <end position="287"/>
    </location>
    <ligand>
        <name>ATP</name>
        <dbReference type="ChEBI" id="CHEBI:30616"/>
    </ligand>
</feature>
<dbReference type="EMBL" id="KZ305036">
    <property type="protein sequence ID" value="PIA43471.1"/>
    <property type="molecule type" value="Genomic_DNA"/>
</dbReference>
<dbReference type="STRING" id="218851.A0A2G5DIY1"/>
<dbReference type="InterPro" id="IPR027417">
    <property type="entry name" value="P-loop_NTPase"/>
</dbReference>
<evidence type="ECO:0000313" key="12">
    <source>
        <dbReference type="Proteomes" id="UP000230069"/>
    </source>
</evidence>
<dbReference type="InterPro" id="IPR019821">
    <property type="entry name" value="Kinesin_motor_CS"/>
</dbReference>
<dbReference type="InterPro" id="IPR001752">
    <property type="entry name" value="Kinesin_motor_dom"/>
</dbReference>
<dbReference type="GO" id="GO:0005524">
    <property type="term" value="F:ATP binding"/>
    <property type="evidence" value="ECO:0007669"/>
    <property type="project" value="UniProtKB-UniRule"/>
</dbReference>
<evidence type="ECO:0000256" key="4">
    <source>
        <dbReference type="ARBA" id="ARBA00023054"/>
    </source>
</evidence>
<reference evidence="11 12" key="1">
    <citation type="submission" date="2017-09" db="EMBL/GenBank/DDBJ databases">
        <title>WGS assembly of Aquilegia coerulea Goldsmith.</title>
        <authorList>
            <person name="Hodges S."/>
            <person name="Kramer E."/>
            <person name="Nordborg M."/>
            <person name="Tomkins J."/>
            <person name="Borevitz J."/>
            <person name="Derieg N."/>
            <person name="Yan J."/>
            <person name="Mihaltcheva S."/>
            <person name="Hayes R.D."/>
            <person name="Rokhsar D."/>
        </authorList>
    </citation>
    <scope>NUCLEOTIDE SEQUENCE [LARGE SCALE GENOMIC DNA]</scope>
    <source>
        <strain evidence="12">cv. Goldsmith</strain>
    </source>
</reference>
<evidence type="ECO:0000256" key="2">
    <source>
        <dbReference type="ARBA" id="ARBA00022741"/>
    </source>
</evidence>
<dbReference type="GO" id="GO:0005874">
    <property type="term" value="C:microtubule"/>
    <property type="evidence" value="ECO:0007669"/>
    <property type="project" value="UniProtKB-KW"/>
</dbReference>
<dbReference type="Gene3D" id="3.40.850.10">
    <property type="entry name" value="Kinesin motor domain"/>
    <property type="match status" value="1"/>
</dbReference>
<evidence type="ECO:0000313" key="11">
    <source>
        <dbReference type="EMBL" id="PIA43471.1"/>
    </source>
</evidence>
<dbReference type="InterPro" id="IPR044986">
    <property type="entry name" value="KIF15/KIN-12"/>
</dbReference>
<sequence length="529" mass="59398">MMRDLKLFSRNVGKKMEVGEIENVPLNAIDSFVNQVGSSDANREPVTYEFGHRNKIDRTPPSKRNKFGWVEKNEVGISGNEARDEEKSDANNLPHSSRNGGLTNMTPRSVRSVGKNIISNSECGSAQTTPSKSVTKPPNPGFASLHSIKNPMSLGSRAANFAALAKGVPMSCASPLVVNTVEVPHYELREDPSFWMDHNVQVLIRVRPLNSMERSSYGYSRCLKQENAQSIAWIGQPETRFTFDHVACETVNQEMLFRVAGLPMVENCLSGYNSCMFAYGQTGSGKTYTMLGEIDELEVKPSPERGMSPRIFEFLFARIRAEEESRRDENLKYNCKCSFLEIYNEQICDLLDPSSTNLLLREDIKNGVYVENLTEYEVQTVNDILKLLAEGAANRKVASTNMNRESSRSHSVFTCVIESRWEKDSTTNLRFARLNLVDLAGSERQKTSGAEGERLKEAANINKSLSTLGYLCKPTFFSVAECHTHYQQRGNLATLGESEGRAKRNPRDCRRDKRNFNVQEVSNESSFLI</sequence>
<name>A0A2G5DIY1_AQUCA</name>
<dbReference type="Proteomes" id="UP000230069">
    <property type="component" value="Unassembled WGS sequence"/>
</dbReference>
<dbReference type="SUPFAM" id="SSF52540">
    <property type="entry name" value="P-loop containing nucleoside triphosphate hydrolases"/>
    <property type="match status" value="1"/>
</dbReference>
<dbReference type="PROSITE" id="PS50067">
    <property type="entry name" value="KINESIN_MOTOR_2"/>
    <property type="match status" value="1"/>
</dbReference>
<dbReference type="OrthoDB" id="3176171at2759"/>
<accession>A0A2G5DIY1</accession>
<feature type="compositionally biased region" description="Polar residues" evidence="9">
    <location>
        <begin position="90"/>
        <end position="108"/>
    </location>
</feature>
<feature type="compositionally biased region" description="Polar residues" evidence="9">
    <location>
        <begin position="120"/>
        <end position="136"/>
    </location>
</feature>
<dbReference type="PANTHER" id="PTHR37739">
    <property type="entry name" value="KINESIN-LIKE PROTEIN KIN-12D"/>
    <property type="match status" value="1"/>
</dbReference>
<dbReference type="InParanoid" id="A0A2G5DIY1"/>
<evidence type="ECO:0000256" key="1">
    <source>
        <dbReference type="ARBA" id="ARBA00022701"/>
    </source>
</evidence>
<dbReference type="PROSITE" id="PS00411">
    <property type="entry name" value="KINESIN_MOTOR_1"/>
    <property type="match status" value="1"/>
</dbReference>
<dbReference type="GO" id="GO:0003777">
    <property type="term" value="F:microtubule motor activity"/>
    <property type="evidence" value="ECO:0007669"/>
    <property type="project" value="InterPro"/>
</dbReference>
<keyword evidence="12" id="KW-1185">Reference proteome</keyword>
<keyword evidence="5 7" id="KW-0505">Motor protein</keyword>
<feature type="domain" description="Kinesin motor" evidence="10">
    <location>
        <begin position="199"/>
        <end position="469"/>
    </location>
</feature>
<dbReference type="PANTHER" id="PTHR37739:SF8">
    <property type="entry name" value="KINESIN-LIKE PROTEIN KIN-12D"/>
    <property type="match status" value="1"/>
</dbReference>
<evidence type="ECO:0000256" key="8">
    <source>
        <dbReference type="RuleBase" id="RU000394"/>
    </source>
</evidence>
<dbReference type="PRINTS" id="PR00380">
    <property type="entry name" value="KINESINHEAVY"/>
</dbReference>
<keyword evidence="2 7" id="KW-0547">Nucleotide-binding</keyword>
<comment type="similarity">
    <text evidence="6">Belongs to the TRAFAC class myosin-kinesin ATPase superfamily. Kinesin family. KIN-12 subfamily.</text>
</comment>
<evidence type="ECO:0000256" key="5">
    <source>
        <dbReference type="ARBA" id="ARBA00023175"/>
    </source>
</evidence>